<feature type="coiled-coil region" evidence="11">
    <location>
        <begin position="783"/>
        <end position="863"/>
    </location>
</feature>
<keyword evidence="8" id="KW-0206">Cytoskeleton</keyword>
<dbReference type="GO" id="GO:0008017">
    <property type="term" value="F:microtubule binding"/>
    <property type="evidence" value="ECO:0007669"/>
    <property type="project" value="InterPro"/>
</dbReference>
<comment type="similarity">
    <text evidence="9 10">Belongs to the TRAFAC class myosin-kinesin ATPase superfamily. Kinesin family.</text>
</comment>
<dbReference type="PANTHER" id="PTHR47968">
    <property type="entry name" value="CENTROMERE PROTEIN E"/>
    <property type="match status" value="1"/>
</dbReference>
<name>A0A672ZMQ8_9TELE</name>
<evidence type="ECO:0000256" key="3">
    <source>
        <dbReference type="ARBA" id="ARBA00022701"/>
    </source>
</evidence>
<dbReference type="GO" id="GO:0048489">
    <property type="term" value="P:synaptic vesicle transport"/>
    <property type="evidence" value="ECO:0007669"/>
    <property type="project" value="UniProtKB-ARBA"/>
</dbReference>
<evidence type="ECO:0000256" key="12">
    <source>
        <dbReference type="SAM" id="MobiDB-lite"/>
    </source>
</evidence>
<dbReference type="Proteomes" id="UP000472271">
    <property type="component" value="Chromosome 5"/>
</dbReference>
<dbReference type="GO" id="GO:1904115">
    <property type="term" value="C:axon cytoplasm"/>
    <property type="evidence" value="ECO:0007669"/>
    <property type="project" value="GOC"/>
</dbReference>
<dbReference type="Gene3D" id="3.40.850.10">
    <property type="entry name" value="Kinesin motor domain"/>
    <property type="match status" value="1"/>
</dbReference>
<evidence type="ECO:0000256" key="8">
    <source>
        <dbReference type="ARBA" id="ARBA00023212"/>
    </source>
</evidence>
<dbReference type="SMART" id="SM00129">
    <property type="entry name" value="KISc"/>
    <property type="match status" value="1"/>
</dbReference>
<gene>
    <name evidence="14" type="primary">kif5ab</name>
</gene>
<accession>A0A672ZMQ8</accession>
<dbReference type="InterPro" id="IPR001752">
    <property type="entry name" value="Kinesin_motor_dom"/>
</dbReference>
<evidence type="ECO:0000256" key="9">
    <source>
        <dbReference type="PROSITE-ProRule" id="PRU00283"/>
    </source>
</evidence>
<feature type="coiled-coil region" evidence="11">
    <location>
        <begin position="599"/>
        <end position="694"/>
    </location>
</feature>
<evidence type="ECO:0000256" key="7">
    <source>
        <dbReference type="ARBA" id="ARBA00023175"/>
    </source>
</evidence>
<evidence type="ECO:0000313" key="15">
    <source>
        <dbReference type="Proteomes" id="UP000472271"/>
    </source>
</evidence>
<dbReference type="InterPro" id="IPR027640">
    <property type="entry name" value="Kinesin-like_fam"/>
</dbReference>
<dbReference type="PROSITE" id="PS50067">
    <property type="entry name" value="KINESIN_MOTOR_2"/>
    <property type="match status" value="1"/>
</dbReference>
<evidence type="ECO:0000259" key="13">
    <source>
        <dbReference type="PROSITE" id="PS50067"/>
    </source>
</evidence>
<dbReference type="PROSITE" id="PS00411">
    <property type="entry name" value="KINESIN_MOTOR_1"/>
    <property type="match status" value="1"/>
</dbReference>
<evidence type="ECO:0000256" key="4">
    <source>
        <dbReference type="ARBA" id="ARBA00022741"/>
    </source>
</evidence>
<dbReference type="GO" id="GO:0007097">
    <property type="term" value="P:nuclear migration"/>
    <property type="evidence" value="ECO:0007669"/>
    <property type="project" value="UniProtKB-ARBA"/>
</dbReference>
<evidence type="ECO:0000256" key="10">
    <source>
        <dbReference type="RuleBase" id="RU000394"/>
    </source>
</evidence>
<keyword evidence="5 9" id="KW-0067">ATP-binding</keyword>
<reference evidence="14" key="1">
    <citation type="submission" date="2019-06" db="EMBL/GenBank/DDBJ databases">
        <authorList>
            <consortium name="Wellcome Sanger Institute Data Sharing"/>
        </authorList>
    </citation>
    <scope>NUCLEOTIDE SEQUENCE [LARGE SCALE GENOMIC DNA]</scope>
</reference>
<dbReference type="Gene3D" id="6.10.250.1590">
    <property type="match status" value="1"/>
</dbReference>
<keyword evidence="15" id="KW-1185">Reference proteome</keyword>
<sequence length="919" mass="105677">MADANAECNIKVLCRFRPLNQSEIFRGDKFIPIFQGEDTVTFGGKSYVFDQVFPTNTTQEQVYNACAKQIVKDVLGGYNGTIFAYGQTSSGKTHTMEGNLHDPQGMGIIPRIAEDIFEHIFAMDENLEFHIKVGVYFTVTKTNLSVHEDRNRVPYVKGCTERFVTSPEEVMDVIDEGKANRHVAVTNMNEHSSRSHSIFLINIKQENVETEQKLSGKLYLVDLAGSEKVSKTGAEGAVLDEAKNINKSLSALGNVISALAEGTKSHVPYRDSKMTRILQDSLGGNCRTTMFICCSPSSYNDVETKSTLMFGQRAKTIRNTVSVNLELTAEQWKKKYEKEKDKNRSLKETIQRLEAELNRWRNGNKCTDITLATHENPNERQKYEEEIRKLYKQLDDKDDEINHQSQMVEKLKEQMLDQEELLASSRGDSEKVQSELGRLQTENESAKAEVKEVLQALEELAVNYDQKSLAVEEKTMQNKLLAEELAKKMAHLMALEAELSRIQEVSSHQRKRIAEILNGLMRDLSEFSTIVGNRDIKLPMEITGAIEEEFTVARLYISKIKSEVKSMVKRCRHLDNLQLECHRKMEETGRELSSCHLLISQHEAKIRSLTEYMHNMELKKRQLEDSYDSLSEELAKVQAQGTVMNIISVNQCSRTKRALEQQMESHREAHSKQLGRLRDEINEKEKTIDDLTDCNQKQRLELEQLHSDFECLRSREHHKSRQLEELTFLHERHEQSKQDLKGLEETVARELHTLHNLRKLFVQDLTTRVRKSAELEPDDSGGYITQKQKISFLENNLEQLTKVHKQLVRDNADLRCELPKLEKRLRSTAERVKALESALKEAKEGAMNDRHRYQQEVERIKDVMRARNPFRRPHCFHQSKQYRLSGTTPAKSPAHVSKITVVSYIHQPVYPCGQNNISQ</sequence>
<protein>
    <recommendedName>
        <fullName evidence="10">Kinesin-like protein</fullName>
    </recommendedName>
</protein>
<dbReference type="GO" id="GO:0005524">
    <property type="term" value="F:ATP binding"/>
    <property type="evidence" value="ECO:0007669"/>
    <property type="project" value="UniProtKB-UniRule"/>
</dbReference>
<reference evidence="14" key="2">
    <citation type="submission" date="2025-08" db="UniProtKB">
        <authorList>
            <consortium name="Ensembl"/>
        </authorList>
    </citation>
    <scope>IDENTIFICATION</scope>
</reference>
<evidence type="ECO:0000256" key="5">
    <source>
        <dbReference type="ARBA" id="ARBA00022840"/>
    </source>
</evidence>
<evidence type="ECO:0000256" key="6">
    <source>
        <dbReference type="ARBA" id="ARBA00023054"/>
    </source>
</evidence>
<dbReference type="GO" id="GO:0007292">
    <property type="term" value="P:female gamete generation"/>
    <property type="evidence" value="ECO:0007669"/>
    <property type="project" value="UniProtKB-ARBA"/>
</dbReference>
<feature type="binding site" evidence="9">
    <location>
        <begin position="86"/>
        <end position="93"/>
    </location>
    <ligand>
        <name>ATP</name>
        <dbReference type="ChEBI" id="CHEBI:30616"/>
    </ligand>
</feature>
<dbReference type="CDD" id="cd23649">
    <property type="entry name" value="Khc_CBD_cc"/>
    <property type="match status" value="1"/>
</dbReference>
<reference evidence="14" key="3">
    <citation type="submission" date="2025-09" db="UniProtKB">
        <authorList>
            <consortium name="Ensembl"/>
        </authorList>
    </citation>
    <scope>IDENTIFICATION</scope>
</reference>
<dbReference type="GO" id="GO:0003777">
    <property type="term" value="F:microtubule motor activity"/>
    <property type="evidence" value="ECO:0007669"/>
    <property type="project" value="InterPro"/>
</dbReference>
<keyword evidence="2" id="KW-0963">Cytoplasm</keyword>
<dbReference type="AlphaFoldDB" id="A0A672ZMQ8"/>
<evidence type="ECO:0000256" key="1">
    <source>
        <dbReference type="ARBA" id="ARBA00004245"/>
    </source>
</evidence>
<dbReference type="SUPFAM" id="SSF52540">
    <property type="entry name" value="P-loop containing nucleoside triphosphate hydrolases"/>
    <property type="match status" value="1"/>
</dbReference>
<keyword evidence="3 10" id="KW-0493">Microtubule</keyword>
<dbReference type="InterPro" id="IPR019821">
    <property type="entry name" value="Kinesin_motor_CS"/>
</dbReference>
<dbReference type="FunFam" id="3.40.850.10:FF:000067">
    <property type="entry name" value="Kinesin-like protein"/>
    <property type="match status" value="1"/>
</dbReference>
<evidence type="ECO:0000256" key="2">
    <source>
        <dbReference type="ARBA" id="ARBA00022490"/>
    </source>
</evidence>
<dbReference type="PRINTS" id="PR00380">
    <property type="entry name" value="KINESINHEAVY"/>
</dbReference>
<keyword evidence="6 11" id="KW-0175">Coiled coil</keyword>
<dbReference type="GO" id="GO:0030951">
    <property type="term" value="P:establishment or maintenance of microtubule cytoskeleton polarity"/>
    <property type="evidence" value="ECO:0007669"/>
    <property type="project" value="UniProtKB-ARBA"/>
</dbReference>
<proteinExistence type="inferred from homology"/>
<keyword evidence="7 9" id="KW-0505">Motor protein</keyword>
<dbReference type="GO" id="GO:0032991">
    <property type="term" value="C:protein-containing complex"/>
    <property type="evidence" value="ECO:0007669"/>
    <property type="project" value="UniProtKB-ARBA"/>
</dbReference>
<dbReference type="GO" id="GO:0005874">
    <property type="term" value="C:microtubule"/>
    <property type="evidence" value="ECO:0007669"/>
    <property type="project" value="UniProtKB-KW"/>
</dbReference>
<dbReference type="InterPro" id="IPR036961">
    <property type="entry name" value="Kinesin_motor_dom_sf"/>
</dbReference>
<evidence type="ECO:0000313" key="14">
    <source>
        <dbReference type="Ensembl" id="ENSSORP00005018495.1"/>
    </source>
</evidence>
<feature type="region of interest" description="Disordered" evidence="12">
    <location>
        <begin position="421"/>
        <end position="440"/>
    </location>
</feature>
<dbReference type="PANTHER" id="PTHR47968:SF36">
    <property type="entry name" value="KINESIN HEAVY CHAIN ISOFORM X1"/>
    <property type="match status" value="1"/>
</dbReference>
<organism evidence="14 15">
    <name type="scientific">Sphaeramia orbicularis</name>
    <name type="common">orbiculate cardinalfish</name>
    <dbReference type="NCBI Taxonomy" id="375764"/>
    <lineage>
        <taxon>Eukaryota</taxon>
        <taxon>Metazoa</taxon>
        <taxon>Chordata</taxon>
        <taxon>Craniata</taxon>
        <taxon>Vertebrata</taxon>
        <taxon>Euteleostomi</taxon>
        <taxon>Actinopterygii</taxon>
        <taxon>Neopterygii</taxon>
        <taxon>Teleostei</taxon>
        <taxon>Neoteleostei</taxon>
        <taxon>Acanthomorphata</taxon>
        <taxon>Gobiaria</taxon>
        <taxon>Kurtiformes</taxon>
        <taxon>Apogonoidei</taxon>
        <taxon>Apogonidae</taxon>
        <taxon>Apogoninae</taxon>
        <taxon>Sphaeramia</taxon>
    </lineage>
</organism>
<comment type="subcellular location">
    <subcellularLocation>
        <location evidence="1">Cytoplasm</location>
        <location evidence="1">Cytoskeleton</location>
    </subcellularLocation>
</comment>
<dbReference type="GO" id="GO:0098957">
    <property type="term" value="P:anterograde axonal transport of mitochondrion"/>
    <property type="evidence" value="ECO:0007669"/>
    <property type="project" value="UniProtKB-ARBA"/>
</dbReference>
<evidence type="ECO:0000256" key="11">
    <source>
        <dbReference type="SAM" id="Coils"/>
    </source>
</evidence>
<dbReference type="InterPro" id="IPR027417">
    <property type="entry name" value="P-loop_NTPase"/>
</dbReference>
<keyword evidence="4 9" id="KW-0547">Nucleotide-binding</keyword>
<dbReference type="Ensembl" id="ENSSORT00005019042.1">
    <property type="protein sequence ID" value="ENSSORP00005018495.1"/>
    <property type="gene ID" value="ENSSORG00005008029.1"/>
</dbReference>
<feature type="domain" description="Kinesin motor" evidence="13">
    <location>
        <begin position="9"/>
        <end position="317"/>
    </location>
</feature>
<dbReference type="InterPro" id="IPR059182">
    <property type="entry name" value="Khc_C"/>
</dbReference>
<dbReference type="CDD" id="cd01369">
    <property type="entry name" value="KISc_KHC_KIF5"/>
    <property type="match status" value="1"/>
</dbReference>
<dbReference type="Pfam" id="PF00225">
    <property type="entry name" value="Kinesin"/>
    <property type="match status" value="1"/>
</dbReference>